<proteinExistence type="predicted"/>
<organism evidence="1">
    <name type="scientific">Myoviridae sp. ct9Ns12</name>
    <dbReference type="NCBI Taxonomy" id="2826626"/>
    <lineage>
        <taxon>Viruses</taxon>
        <taxon>Duplodnaviria</taxon>
        <taxon>Heunggongvirae</taxon>
        <taxon>Uroviricota</taxon>
        <taxon>Caudoviricetes</taxon>
    </lineage>
</organism>
<sequence length="239" mass="27857">MKTNILSYTASKNYVENGTTYRIDVKIQLTDECKNGVCHWSITADIYGKRQNGRFVWCSGGCCHNEISKHFPEFSKFVALHLSDCYGAPLYAVENGYYHMKNSSKETVIDYLRVTEEEYNVLHNAYDENHFKYLLYSIGVVSRWNEEAKAAIKELEALTGNEWVNPYEYDKERKHIEAFTDEEAAEFNERIESGYYTPEAIQARKKAESRRAYEVKRAEIISDYEKKVSRLEEGKTVKL</sequence>
<protein>
    <submittedName>
        <fullName evidence="1">Uncharacterized protein</fullName>
    </submittedName>
</protein>
<evidence type="ECO:0000313" key="1">
    <source>
        <dbReference type="EMBL" id="DAD81647.1"/>
    </source>
</evidence>
<reference evidence="1" key="1">
    <citation type="journal article" date="2021" name="Proc. Natl. Acad. Sci. U.S.A.">
        <title>A Catalog of Tens of Thousands of Viruses from Human Metagenomes Reveals Hidden Associations with Chronic Diseases.</title>
        <authorList>
            <person name="Tisza M.J."/>
            <person name="Buck C.B."/>
        </authorList>
    </citation>
    <scope>NUCLEOTIDE SEQUENCE</scope>
    <source>
        <strain evidence="1">Ct9Ns12</strain>
    </source>
</reference>
<name>A0A8S5MHY0_9CAUD</name>
<dbReference type="EMBL" id="BK014906">
    <property type="protein sequence ID" value="DAD81647.1"/>
    <property type="molecule type" value="Genomic_DNA"/>
</dbReference>
<accession>A0A8S5MHY0</accession>